<feature type="compositionally biased region" description="Low complexity" evidence="1">
    <location>
        <begin position="87"/>
        <end position="107"/>
    </location>
</feature>
<evidence type="ECO:0000256" key="1">
    <source>
        <dbReference type="SAM" id="MobiDB-lite"/>
    </source>
</evidence>
<feature type="region of interest" description="Disordered" evidence="1">
    <location>
        <begin position="85"/>
        <end position="112"/>
    </location>
</feature>
<dbReference type="KEGG" id="cmb:CSW64_09715"/>
<keyword evidence="2" id="KW-0472">Membrane</keyword>
<dbReference type="Proteomes" id="UP000228945">
    <property type="component" value="Chromosome"/>
</dbReference>
<evidence type="ECO:0000256" key="2">
    <source>
        <dbReference type="SAM" id="Phobius"/>
    </source>
</evidence>
<proteinExistence type="predicted"/>
<keyword evidence="2" id="KW-1133">Transmembrane helix</keyword>
<gene>
    <name evidence="3" type="ORF">CSW64_09715</name>
</gene>
<organism evidence="3 4">
    <name type="scientific">Caulobacter mirabilis</name>
    <dbReference type="NCBI Taxonomy" id="69666"/>
    <lineage>
        <taxon>Bacteria</taxon>
        <taxon>Pseudomonadati</taxon>
        <taxon>Pseudomonadota</taxon>
        <taxon>Alphaproteobacteria</taxon>
        <taxon>Caulobacterales</taxon>
        <taxon>Caulobacteraceae</taxon>
        <taxon>Caulobacter</taxon>
    </lineage>
</organism>
<keyword evidence="4" id="KW-1185">Reference proteome</keyword>
<feature type="transmembrane region" description="Helical" evidence="2">
    <location>
        <begin position="24"/>
        <end position="47"/>
    </location>
</feature>
<name>A0A2D2AXK7_9CAUL</name>
<feature type="region of interest" description="Disordered" evidence="1">
    <location>
        <begin position="143"/>
        <end position="184"/>
    </location>
</feature>
<accession>A0A2D2AXK7</accession>
<sequence length="184" mass="18143">MAEPELAFAPLPRTAAPRASRTPLIAGGLAAGLAVVVAGGVGVFMLNNRSAPTETARPAAGLAIETQAPVAATSPATGAPLAVLPETPQVSASATPPATAQPASAPVRQTRAEAPVLRPSARVERTAPAEVAPPPVLAVETPPLIVPPPAPVPVTPVGPPPAAAERPPADPSAPMTTRLPDGTD</sequence>
<reference evidence="3 4" key="1">
    <citation type="submission" date="2017-10" db="EMBL/GenBank/DDBJ databases">
        <title>Genome sequence of Caulobacter mirabilis FWC38.</title>
        <authorList>
            <person name="Fiebig A."/>
            <person name="Crosson S."/>
        </authorList>
    </citation>
    <scope>NUCLEOTIDE SEQUENCE [LARGE SCALE GENOMIC DNA]</scope>
    <source>
        <strain evidence="3 4">FWC 38</strain>
    </source>
</reference>
<protein>
    <submittedName>
        <fullName evidence="3">Uncharacterized protein</fullName>
    </submittedName>
</protein>
<evidence type="ECO:0000313" key="3">
    <source>
        <dbReference type="EMBL" id="ATQ42667.1"/>
    </source>
</evidence>
<feature type="compositionally biased region" description="Pro residues" evidence="1">
    <location>
        <begin position="144"/>
        <end position="162"/>
    </location>
</feature>
<dbReference type="AlphaFoldDB" id="A0A2D2AXK7"/>
<dbReference type="EMBL" id="CP024201">
    <property type="protein sequence ID" value="ATQ42667.1"/>
    <property type="molecule type" value="Genomic_DNA"/>
</dbReference>
<evidence type="ECO:0000313" key="4">
    <source>
        <dbReference type="Proteomes" id="UP000228945"/>
    </source>
</evidence>
<keyword evidence="2" id="KW-0812">Transmembrane</keyword>